<feature type="region of interest" description="Disordered" evidence="1">
    <location>
        <begin position="345"/>
        <end position="403"/>
    </location>
</feature>
<feature type="compositionally biased region" description="Low complexity" evidence="1">
    <location>
        <begin position="271"/>
        <end position="299"/>
    </location>
</feature>
<feature type="compositionally biased region" description="Low complexity" evidence="1">
    <location>
        <begin position="345"/>
        <end position="359"/>
    </location>
</feature>
<dbReference type="Proteomes" id="UP000051952">
    <property type="component" value="Unassembled WGS sequence"/>
</dbReference>
<feature type="compositionally biased region" description="Polar residues" evidence="1">
    <location>
        <begin position="387"/>
        <end position="403"/>
    </location>
</feature>
<protein>
    <submittedName>
        <fullName evidence="2">Uncharacterized protein</fullName>
    </submittedName>
</protein>
<evidence type="ECO:0000313" key="3">
    <source>
        <dbReference type="Proteomes" id="UP000051952"/>
    </source>
</evidence>
<dbReference type="AlphaFoldDB" id="A0A0S4JAZ3"/>
<evidence type="ECO:0000313" key="2">
    <source>
        <dbReference type="EMBL" id="CUG87184.1"/>
    </source>
</evidence>
<keyword evidence="3" id="KW-1185">Reference proteome</keyword>
<accession>A0A0S4JAZ3</accession>
<sequence length="463" mass="48977">MSRRQQQATLVEELHARVHLTPLKEDEGHANDVSPMRNGASVGRTSGVVVQQGYEADELGAPDAMLSTRLFYNGGEGRGSLVETVEATATASPLKSNPVRLEPSPIMKPSTMTNNRRVIVASPAPRTSTTLLTSVSLAAQQQQLQSLQHQQHVVIATASASGSLPRAGSHDSDARLRSLLEEDNIRLKNTVHVNVQKISELEALVRELSATIHKQAADLVRESATVRGLQETLAMERASAAARHNPTVVNRPSSPNRGPIRTGSPLGAGGSSRSASASGSVAGITRTSSPSITRPTVSSARRSPHLPERRTVSPGGVDRPKSSGRTMSPIATRQQLATATFMRGTTASVSRTSATTLAANPTNERSSSVTNGAARPRLGGDGPASRYHTTAISRQGNSQATEVAPVRSSTTVVMQNGVVVPPASTTSTTRRITPARERVEAAIARMLPQQHRPQLPTSSLAKR</sequence>
<gene>
    <name evidence="2" type="ORF">BSAL_09050</name>
</gene>
<feature type="compositionally biased region" description="Polar residues" evidence="1">
    <location>
        <begin position="247"/>
        <end position="256"/>
    </location>
</feature>
<name>A0A0S4JAZ3_BODSA</name>
<evidence type="ECO:0000256" key="1">
    <source>
        <dbReference type="SAM" id="MobiDB-lite"/>
    </source>
</evidence>
<proteinExistence type="predicted"/>
<dbReference type="EMBL" id="CYKH01001464">
    <property type="protein sequence ID" value="CUG87184.1"/>
    <property type="molecule type" value="Genomic_DNA"/>
</dbReference>
<feature type="region of interest" description="Disordered" evidence="1">
    <location>
        <begin position="236"/>
        <end position="326"/>
    </location>
</feature>
<organism evidence="2 3">
    <name type="scientific">Bodo saltans</name>
    <name type="common">Flagellated protozoan</name>
    <dbReference type="NCBI Taxonomy" id="75058"/>
    <lineage>
        <taxon>Eukaryota</taxon>
        <taxon>Discoba</taxon>
        <taxon>Euglenozoa</taxon>
        <taxon>Kinetoplastea</taxon>
        <taxon>Metakinetoplastina</taxon>
        <taxon>Eubodonida</taxon>
        <taxon>Bodonidae</taxon>
        <taxon>Bodo</taxon>
    </lineage>
</organism>
<reference evidence="3" key="1">
    <citation type="submission" date="2015-09" db="EMBL/GenBank/DDBJ databases">
        <authorList>
            <consortium name="Pathogen Informatics"/>
        </authorList>
    </citation>
    <scope>NUCLEOTIDE SEQUENCE [LARGE SCALE GENOMIC DNA]</scope>
    <source>
        <strain evidence="3">Lake Konstanz</strain>
    </source>
</reference>
<feature type="compositionally biased region" description="Polar residues" evidence="1">
    <location>
        <begin position="360"/>
        <end position="371"/>
    </location>
</feature>
<dbReference type="VEuPathDB" id="TriTrypDB:BSAL_09050"/>